<dbReference type="GO" id="GO:0016757">
    <property type="term" value="F:glycosyltransferase activity"/>
    <property type="evidence" value="ECO:0007669"/>
    <property type="project" value="UniProtKB-KW"/>
</dbReference>
<gene>
    <name evidence="6" type="ORF">EG850_06335</name>
</gene>
<organism evidence="6 7">
    <name type="scientific">Gulosibacter macacae</name>
    <dbReference type="NCBI Taxonomy" id="2488791"/>
    <lineage>
        <taxon>Bacteria</taxon>
        <taxon>Bacillati</taxon>
        <taxon>Actinomycetota</taxon>
        <taxon>Actinomycetes</taxon>
        <taxon>Micrococcales</taxon>
        <taxon>Microbacteriaceae</taxon>
        <taxon>Gulosibacter</taxon>
    </lineage>
</organism>
<keyword evidence="7" id="KW-1185">Reference proteome</keyword>
<keyword evidence="4" id="KW-0812">Transmembrane</keyword>
<evidence type="ECO:0000313" key="6">
    <source>
        <dbReference type="EMBL" id="RRJ87015.1"/>
    </source>
</evidence>
<keyword evidence="2" id="KW-0328">Glycosyltransferase</keyword>
<feature type="transmembrane region" description="Helical" evidence="4">
    <location>
        <begin position="300"/>
        <end position="331"/>
    </location>
</feature>
<dbReference type="RefSeq" id="WP_124971642.1">
    <property type="nucleotide sequence ID" value="NZ_RQVS01000006.1"/>
</dbReference>
<evidence type="ECO:0000259" key="5">
    <source>
        <dbReference type="Pfam" id="PF00535"/>
    </source>
</evidence>
<evidence type="ECO:0000256" key="3">
    <source>
        <dbReference type="ARBA" id="ARBA00022679"/>
    </source>
</evidence>
<evidence type="ECO:0000256" key="2">
    <source>
        <dbReference type="ARBA" id="ARBA00022676"/>
    </source>
</evidence>
<keyword evidence="3 6" id="KW-0808">Transferase</keyword>
<dbReference type="Pfam" id="PF00535">
    <property type="entry name" value="Glycos_transf_2"/>
    <property type="match status" value="1"/>
</dbReference>
<name>A0A3P3VW47_9MICO</name>
<evidence type="ECO:0000313" key="7">
    <source>
        <dbReference type="Proteomes" id="UP000274391"/>
    </source>
</evidence>
<proteinExistence type="inferred from homology"/>
<protein>
    <submittedName>
        <fullName evidence="6">Glycosyltransferase family 2 protein</fullName>
    </submittedName>
</protein>
<comment type="caution">
    <text evidence="6">The sequence shown here is derived from an EMBL/GenBank/DDBJ whole genome shotgun (WGS) entry which is preliminary data.</text>
</comment>
<dbReference type="Proteomes" id="UP000274391">
    <property type="component" value="Unassembled WGS sequence"/>
</dbReference>
<dbReference type="PANTHER" id="PTHR43630">
    <property type="entry name" value="POLY-BETA-1,6-N-ACETYL-D-GLUCOSAMINE SYNTHASE"/>
    <property type="match status" value="1"/>
</dbReference>
<comment type="similarity">
    <text evidence="1">Belongs to the glycosyltransferase 2 family.</text>
</comment>
<dbReference type="InterPro" id="IPR001173">
    <property type="entry name" value="Glyco_trans_2-like"/>
</dbReference>
<evidence type="ECO:0000256" key="4">
    <source>
        <dbReference type="SAM" id="Phobius"/>
    </source>
</evidence>
<dbReference type="Gene3D" id="3.90.550.10">
    <property type="entry name" value="Spore Coat Polysaccharide Biosynthesis Protein SpsA, Chain A"/>
    <property type="match status" value="1"/>
</dbReference>
<dbReference type="OrthoDB" id="9810303at2"/>
<dbReference type="EMBL" id="RQVS01000006">
    <property type="protein sequence ID" value="RRJ87015.1"/>
    <property type="molecule type" value="Genomic_DNA"/>
</dbReference>
<feature type="transmembrane region" description="Helical" evidence="4">
    <location>
        <begin position="6"/>
        <end position="31"/>
    </location>
</feature>
<reference evidence="6 7" key="1">
    <citation type="submission" date="2018-11" db="EMBL/GenBank/DDBJ databases">
        <title>YIM 102482-1 draft genome.</title>
        <authorList>
            <person name="Li G."/>
            <person name="Jiang Y."/>
        </authorList>
    </citation>
    <scope>NUCLEOTIDE SEQUENCE [LARGE SCALE GENOMIC DNA]</scope>
    <source>
        <strain evidence="6 7">YIM 102482-1</strain>
    </source>
</reference>
<keyword evidence="4" id="KW-0472">Membrane</keyword>
<accession>A0A3P3VW47</accession>
<feature type="domain" description="Glycosyltransferase 2-like" evidence="5">
    <location>
        <begin position="53"/>
        <end position="164"/>
    </location>
</feature>
<dbReference type="CDD" id="cd06423">
    <property type="entry name" value="CESA_like"/>
    <property type="match status" value="1"/>
</dbReference>
<sequence length="450" mass="49357">MNPLELGIITLIVLFALPLVMQFVIVPMSLVHEVRARRRRRLPSPAAASARVSIVVPAYNEERVLANCLNSILLHAAPNAEIIVVDDGSSDRTFEIAQCYTADPRVTAITKPNGGKGSALNAGYELTTGDIILFVDADGVFTAETIPEMLRTFHHSRVGAVCGDDRPMNLDRIQVRFLAIVAHLGTGMVRRALAQLRCLTIVSGNSGAFRREALDEVAVPRHGVFRTDTIGEDLELTWRIRRAGWQVEFAPFAVVLAESPSTLLGLWKQRVRWARGLLQTLDLHWDAVGNLRYGTFGTFLIYNMLTMVVLPVVVVTALATNVILAGVLVGYGVSPFVMAPDAGWLWVLAGEVAVVLGLVTYAALLDRSARDLRHAPMLVLWPFYSVFFSLTMVRAIFLQLGDAPVKWNKLERTAVNSYAAPALVDRVGAQRPPLVDRVGAQRRIEIPAVA</sequence>
<feature type="transmembrane region" description="Helical" evidence="4">
    <location>
        <begin position="343"/>
        <end position="365"/>
    </location>
</feature>
<dbReference type="AlphaFoldDB" id="A0A3P3VW47"/>
<keyword evidence="4" id="KW-1133">Transmembrane helix</keyword>
<dbReference type="SUPFAM" id="SSF53448">
    <property type="entry name" value="Nucleotide-diphospho-sugar transferases"/>
    <property type="match status" value="1"/>
</dbReference>
<dbReference type="PANTHER" id="PTHR43630:SF1">
    <property type="entry name" value="POLY-BETA-1,6-N-ACETYL-D-GLUCOSAMINE SYNTHASE"/>
    <property type="match status" value="1"/>
</dbReference>
<feature type="transmembrane region" description="Helical" evidence="4">
    <location>
        <begin position="377"/>
        <end position="397"/>
    </location>
</feature>
<evidence type="ECO:0000256" key="1">
    <source>
        <dbReference type="ARBA" id="ARBA00006739"/>
    </source>
</evidence>
<dbReference type="InterPro" id="IPR029044">
    <property type="entry name" value="Nucleotide-diphossugar_trans"/>
</dbReference>